<feature type="transmembrane region" description="Helical" evidence="1">
    <location>
        <begin position="71"/>
        <end position="89"/>
    </location>
</feature>
<evidence type="ECO:0000313" key="3">
    <source>
        <dbReference type="Proteomes" id="UP000664209"/>
    </source>
</evidence>
<feature type="transmembrane region" description="Helical" evidence="1">
    <location>
        <begin position="95"/>
        <end position="115"/>
    </location>
</feature>
<feature type="transmembrane region" description="Helical" evidence="1">
    <location>
        <begin position="12"/>
        <end position="30"/>
    </location>
</feature>
<keyword evidence="3" id="KW-1185">Reference proteome</keyword>
<evidence type="ECO:0000256" key="1">
    <source>
        <dbReference type="SAM" id="Phobius"/>
    </source>
</evidence>
<sequence length="138" mass="14246">MRDAFRRALRDVLVLVGVVTVVGAVVGYLVSGTAGLWGALLAAAVTLVFSGSTVLAMLLTARSSVTAASGALVGTWITKMLLLIIAFGLLRDMDFYDRGTFLVAVLVGVLGAVLLDYRAVAGMRVPYTEPGAGDGAGR</sequence>
<evidence type="ECO:0000313" key="2">
    <source>
        <dbReference type="EMBL" id="MBO1750857.1"/>
    </source>
</evidence>
<keyword evidence="1" id="KW-0812">Transmembrane</keyword>
<dbReference type="EMBL" id="JAGEMK010000001">
    <property type="protein sequence ID" value="MBO1750857.1"/>
    <property type="molecule type" value="Genomic_DNA"/>
</dbReference>
<organism evidence="2 3">
    <name type="scientific">Actinotalea soli</name>
    <dbReference type="NCBI Taxonomy" id="2819234"/>
    <lineage>
        <taxon>Bacteria</taxon>
        <taxon>Bacillati</taxon>
        <taxon>Actinomycetota</taxon>
        <taxon>Actinomycetes</taxon>
        <taxon>Micrococcales</taxon>
        <taxon>Cellulomonadaceae</taxon>
        <taxon>Actinotalea</taxon>
    </lineage>
</organism>
<gene>
    <name evidence="2" type="ORF">J4G33_03475</name>
</gene>
<comment type="caution">
    <text evidence="2">The sequence shown here is derived from an EMBL/GenBank/DDBJ whole genome shotgun (WGS) entry which is preliminary data.</text>
</comment>
<accession>A0A939LT51</accession>
<name>A0A939LT51_9CELL</name>
<keyword evidence="1" id="KW-1133">Transmembrane helix</keyword>
<proteinExistence type="predicted"/>
<keyword evidence="1" id="KW-0472">Membrane</keyword>
<dbReference type="AlphaFoldDB" id="A0A939LT51"/>
<protein>
    <submittedName>
        <fullName evidence="2">Uncharacterized protein</fullName>
    </submittedName>
</protein>
<reference evidence="2" key="1">
    <citation type="submission" date="2021-03" db="EMBL/GenBank/DDBJ databases">
        <title>Actinotalea soli sp. nov., isolated from soil.</title>
        <authorList>
            <person name="Ping W."/>
            <person name="Zhang J."/>
        </authorList>
    </citation>
    <scope>NUCLEOTIDE SEQUENCE</scope>
    <source>
        <strain evidence="2">BY-33</strain>
    </source>
</reference>
<feature type="transmembrane region" description="Helical" evidence="1">
    <location>
        <begin position="36"/>
        <end position="59"/>
    </location>
</feature>
<dbReference type="Proteomes" id="UP000664209">
    <property type="component" value="Unassembled WGS sequence"/>
</dbReference>